<dbReference type="EMBL" id="FUKI01000132">
    <property type="protein sequence ID" value="SJM94527.1"/>
    <property type="molecule type" value="Genomic_DNA"/>
</dbReference>
<dbReference type="Proteomes" id="UP000195667">
    <property type="component" value="Unassembled WGS sequence"/>
</dbReference>
<dbReference type="AlphaFoldDB" id="A0A1R4HE91"/>
<accession>A0A1R4HE91</accession>
<evidence type="ECO:0000313" key="1">
    <source>
        <dbReference type="EMBL" id="SJM94527.1"/>
    </source>
</evidence>
<proteinExistence type="predicted"/>
<keyword evidence="2" id="KW-1185">Reference proteome</keyword>
<protein>
    <submittedName>
        <fullName evidence="1">Uncharacterized protein</fullName>
    </submittedName>
</protein>
<organism evidence="1 2">
    <name type="scientific">Crenothrix polyspora</name>
    <dbReference type="NCBI Taxonomy" id="360316"/>
    <lineage>
        <taxon>Bacteria</taxon>
        <taxon>Pseudomonadati</taxon>
        <taxon>Pseudomonadota</taxon>
        <taxon>Gammaproteobacteria</taxon>
        <taxon>Methylococcales</taxon>
        <taxon>Crenotrichaceae</taxon>
        <taxon>Crenothrix</taxon>
    </lineage>
</organism>
<reference evidence="2" key="1">
    <citation type="submission" date="2017-02" db="EMBL/GenBank/DDBJ databases">
        <authorList>
            <person name="Daims H."/>
        </authorList>
    </citation>
    <scope>NUCLEOTIDE SEQUENCE [LARGE SCALE GENOMIC DNA]</scope>
</reference>
<sequence>MLEKMYSKVGAYFKGRPLASLSL</sequence>
<gene>
    <name evidence="1" type="ORF">CRENPOLYSF1_550011</name>
</gene>
<name>A0A1R4HE91_9GAMM</name>
<evidence type="ECO:0000313" key="2">
    <source>
        <dbReference type="Proteomes" id="UP000195667"/>
    </source>
</evidence>